<dbReference type="Pfam" id="PF01531">
    <property type="entry name" value="Glyco_transf_11"/>
    <property type="match status" value="1"/>
</dbReference>
<dbReference type="PANTHER" id="PTHR11927">
    <property type="entry name" value="GALACTOSIDE 2-L-FUCOSYLTRANSFERASE"/>
    <property type="match status" value="1"/>
</dbReference>
<keyword evidence="5" id="KW-1185">Reference proteome</keyword>
<gene>
    <name evidence="4" type="ORF">TCAL_14165</name>
</gene>
<keyword evidence="3" id="KW-0812">Transmembrane</keyword>
<dbReference type="UniPathway" id="UPA00378"/>
<dbReference type="AlphaFoldDB" id="A0A553NEJ8"/>
<dbReference type="GO" id="GO:0005975">
    <property type="term" value="P:carbohydrate metabolic process"/>
    <property type="evidence" value="ECO:0007669"/>
    <property type="project" value="InterPro"/>
</dbReference>
<accession>A0A553NEJ8</accession>
<dbReference type="GO" id="GO:0032580">
    <property type="term" value="C:Golgi cisterna membrane"/>
    <property type="evidence" value="ECO:0007669"/>
    <property type="project" value="UniProtKB-SubCell"/>
</dbReference>
<dbReference type="Proteomes" id="UP000318571">
    <property type="component" value="Chromosome 10"/>
</dbReference>
<evidence type="ECO:0000256" key="2">
    <source>
        <dbReference type="ARBA" id="ARBA00022679"/>
    </source>
</evidence>
<protein>
    <recommendedName>
        <fullName evidence="3">L-Fucosyltransferase</fullName>
        <ecNumber evidence="3">2.4.1.-</ecNumber>
    </recommendedName>
</protein>
<organism evidence="4 5">
    <name type="scientific">Tigriopus californicus</name>
    <name type="common">Marine copepod</name>
    <dbReference type="NCBI Taxonomy" id="6832"/>
    <lineage>
        <taxon>Eukaryota</taxon>
        <taxon>Metazoa</taxon>
        <taxon>Ecdysozoa</taxon>
        <taxon>Arthropoda</taxon>
        <taxon>Crustacea</taxon>
        <taxon>Multicrustacea</taxon>
        <taxon>Hexanauplia</taxon>
        <taxon>Copepoda</taxon>
        <taxon>Harpacticoida</taxon>
        <taxon>Harpacticidae</taxon>
        <taxon>Tigriopus</taxon>
    </lineage>
</organism>
<name>A0A553NEJ8_TIGCA</name>
<evidence type="ECO:0000256" key="3">
    <source>
        <dbReference type="RuleBase" id="RU363129"/>
    </source>
</evidence>
<dbReference type="PANTHER" id="PTHR11927:SF9">
    <property type="entry name" value="L-FUCOSYLTRANSFERASE"/>
    <property type="match status" value="1"/>
</dbReference>
<sequence>MGRLANVMSCYGYLYGVARKYDVRPILSDSMKAKLSTLFPGLTIPSFSDLNCDNGQKIFQPILGIHDALNRLSQSDSFPIHILPTTLIGSTFRYAYLRELRHKDFKINAHIVQVVQEGLNRVKRVFLERQESISEVLFAGLHARRTDFEEKVVRERGGHPINETYFFRAMDEFRRRFGPYIVFVFASDDPKWVKDSFFHLPDVFFASDLDRKHINPAFFDFALLANCNHTIQR</sequence>
<dbReference type="STRING" id="6832.A0A553NEJ8"/>
<keyword evidence="2 3" id="KW-0808">Transferase</keyword>
<dbReference type="EC" id="2.4.1.-" evidence="3"/>
<evidence type="ECO:0000313" key="4">
    <source>
        <dbReference type="EMBL" id="TRY63789.1"/>
    </source>
</evidence>
<evidence type="ECO:0000256" key="1">
    <source>
        <dbReference type="ARBA" id="ARBA00022676"/>
    </source>
</evidence>
<keyword evidence="3" id="KW-0325">Glycoprotein</keyword>
<keyword evidence="1 3" id="KW-0328">Glycosyltransferase</keyword>
<keyword evidence="3" id="KW-0333">Golgi apparatus</keyword>
<keyword evidence="3" id="KW-0735">Signal-anchor</keyword>
<comment type="subcellular location">
    <subcellularLocation>
        <location evidence="3">Golgi apparatus</location>
        <location evidence="3">Golgi stack membrane</location>
        <topology evidence="3">Single-pass type II membrane protein</topology>
    </subcellularLocation>
</comment>
<reference evidence="4 5" key="1">
    <citation type="journal article" date="2018" name="Nat. Ecol. Evol.">
        <title>Genomic signatures of mitonuclear coevolution across populations of Tigriopus californicus.</title>
        <authorList>
            <person name="Barreto F.S."/>
            <person name="Watson E.T."/>
            <person name="Lima T.G."/>
            <person name="Willett C.S."/>
            <person name="Edmands S."/>
            <person name="Li W."/>
            <person name="Burton R.S."/>
        </authorList>
    </citation>
    <scope>NUCLEOTIDE SEQUENCE [LARGE SCALE GENOMIC DNA]</scope>
    <source>
        <strain evidence="4 5">San Diego</strain>
    </source>
</reference>
<dbReference type="InterPro" id="IPR002516">
    <property type="entry name" value="Glyco_trans_11"/>
</dbReference>
<comment type="pathway">
    <text evidence="3">Protein modification; protein glycosylation.</text>
</comment>
<comment type="caution">
    <text evidence="4">The sequence shown here is derived from an EMBL/GenBank/DDBJ whole genome shotgun (WGS) entry which is preliminary data.</text>
</comment>
<dbReference type="EMBL" id="VCGU01000458">
    <property type="protein sequence ID" value="TRY63789.1"/>
    <property type="molecule type" value="Genomic_DNA"/>
</dbReference>
<comment type="similarity">
    <text evidence="3">Belongs to the glycosyltransferase 11 family.</text>
</comment>
<evidence type="ECO:0000313" key="5">
    <source>
        <dbReference type="Proteomes" id="UP000318571"/>
    </source>
</evidence>
<proteinExistence type="inferred from homology"/>
<dbReference type="GO" id="GO:0008107">
    <property type="term" value="F:galactoside 2-alpha-L-fucosyltransferase activity"/>
    <property type="evidence" value="ECO:0007669"/>
    <property type="project" value="InterPro"/>
</dbReference>